<feature type="transmembrane region" description="Helical" evidence="15">
    <location>
        <begin position="46"/>
        <end position="68"/>
    </location>
</feature>
<evidence type="ECO:0000256" key="5">
    <source>
        <dbReference type="ARBA" id="ARBA00022660"/>
    </source>
</evidence>
<dbReference type="Gene3D" id="2.60.40.420">
    <property type="entry name" value="Cupredoxins - blue copper proteins"/>
    <property type="match status" value="1"/>
</dbReference>
<keyword evidence="3 14" id="KW-0813">Transport</keyword>
<evidence type="ECO:0000256" key="4">
    <source>
        <dbReference type="ARBA" id="ARBA00022475"/>
    </source>
</evidence>
<comment type="subcellular location">
    <subcellularLocation>
        <location evidence="1">Cell membrane</location>
        <topology evidence="1">Multi-pass membrane protein</topology>
    </subcellularLocation>
</comment>
<dbReference type="PANTHER" id="PTHR22888">
    <property type="entry name" value="CYTOCHROME C OXIDASE, SUBUNIT II"/>
    <property type="match status" value="1"/>
</dbReference>
<gene>
    <name evidence="18" type="primary">cyoA</name>
    <name evidence="18" type="ORF">PXX05_10725</name>
</gene>
<evidence type="ECO:0000313" key="19">
    <source>
        <dbReference type="Proteomes" id="UP001222087"/>
    </source>
</evidence>
<dbReference type="Pfam" id="PF00116">
    <property type="entry name" value="COX2"/>
    <property type="match status" value="1"/>
</dbReference>
<dbReference type="Gene3D" id="1.10.287.90">
    <property type="match status" value="1"/>
</dbReference>
<evidence type="ECO:0000256" key="7">
    <source>
        <dbReference type="ARBA" id="ARBA00022729"/>
    </source>
</evidence>
<proteinExistence type="inferred from homology"/>
<dbReference type="InterPro" id="IPR008972">
    <property type="entry name" value="Cupredoxin"/>
</dbReference>
<keyword evidence="9 15" id="KW-1133">Transmembrane helix</keyword>
<dbReference type="NCBIfam" id="TIGR01433">
    <property type="entry name" value="CyoA"/>
    <property type="match status" value="1"/>
</dbReference>
<dbReference type="InterPro" id="IPR034227">
    <property type="entry name" value="CuRO_UO_II"/>
</dbReference>
<feature type="domain" description="Cytochrome oxidase subunit II transmembrane region profile" evidence="17">
    <location>
        <begin position="24"/>
        <end position="120"/>
    </location>
</feature>
<evidence type="ECO:0000256" key="14">
    <source>
        <dbReference type="PIRNR" id="PIRNR000292"/>
    </source>
</evidence>
<keyword evidence="5 14" id="KW-0679">Respiratory chain</keyword>
<dbReference type="EMBL" id="CP119078">
    <property type="protein sequence ID" value="WED42391.1"/>
    <property type="molecule type" value="Genomic_DNA"/>
</dbReference>
<dbReference type="InterPro" id="IPR002429">
    <property type="entry name" value="CcO_II-like_C"/>
</dbReference>
<dbReference type="InterPro" id="IPR036257">
    <property type="entry name" value="Cyt_c_oxidase_su2_TM_sf"/>
</dbReference>
<keyword evidence="8 14" id="KW-0249">Electron transport</keyword>
<evidence type="ECO:0000256" key="3">
    <source>
        <dbReference type="ARBA" id="ARBA00022448"/>
    </source>
</evidence>
<evidence type="ECO:0000313" key="18">
    <source>
        <dbReference type="EMBL" id="WED42391.1"/>
    </source>
</evidence>
<dbReference type="PIRSF" id="PIRSF000292">
    <property type="entry name" value="Ubi_od_II"/>
    <property type="match status" value="1"/>
</dbReference>
<feature type="transmembrane region" description="Helical" evidence="15">
    <location>
        <begin position="89"/>
        <end position="110"/>
    </location>
</feature>
<dbReference type="PROSITE" id="PS50999">
    <property type="entry name" value="COX2_TM"/>
    <property type="match status" value="1"/>
</dbReference>
<dbReference type="Pfam" id="PF06481">
    <property type="entry name" value="COX_ARM"/>
    <property type="match status" value="1"/>
</dbReference>
<comment type="similarity">
    <text evidence="2 14">Belongs to the cytochrome c oxidase subunit 2 family.</text>
</comment>
<keyword evidence="10 14" id="KW-0560">Oxidoreductase</keyword>
<evidence type="ECO:0000256" key="15">
    <source>
        <dbReference type="SAM" id="Phobius"/>
    </source>
</evidence>
<reference evidence="18 19" key="1">
    <citation type="submission" date="2023-02" db="EMBL/GenBank/DDBJ databases">
        <title>Genome Sequence of L. cardiaca H63T.</title>
        <authorList>
            <person name="Lopez A.E."/>
            <person name="Cianciotto N.P."/>
        </authorList>
    </citation>
    <scope>NUCLEOTIDE SEQUENCE [LARGE SCALE GENOMIC DNA]</scope>
    <source>
        <strain evidence="18 19">H63</strain>
    </source>
</reference>
<dbReference type="Proteomes" id="UP001222087">
    <property type="component" value="Chromosome"/>
</dbReference>
<dbReference type="PROSITE" id="PS50857">
    <property type="entry name" value="COX2_CUA"/>
    <property type="match status" value="1"/>
</dbReference>
<keyword evidence="13" id="KW-0449">Lipoprotein</keyword>
<evidence type="ECO:0000256" key="6">
    <source>
        <dbReference type="ARBA" id="ARBA00022692"/>
    </source>
</evidence>
<evidence type="ECO:0000256" key="10">
    <source>
        <dbReference type="ARBA" id="ARBA00023002"/>
    </source>
</evidence>
<dbReference type="InterPro" id="IPR045187">
    <property type="entry name" value="CcO_II"/>
</dbReference>
<dbReference type="RefSeq" id="WP_275088214.1">
    <property type="nucleotide sequence ID" value="NZ_CP119078.1"/>
</dbReference>
<evidence type="ECO:0000256" key="12">
    <source>
        <dbReference type="ARBA" id="ARBA00023139"/>
    </source>
</evidence>
<accession>A0ABY8ARJ8</accession>
<dbReference type="InterPro" id="IPR006333">
    <property type="entry name" value="Cyt_o_ubiquinol_oxidase_su2"/>
</dbReference>
<dbReference type="SUPFAM" id="SSF49503">
    <property type="entry name" value="Cupredoxins"/>
    <property type="match status" value="1"/>
</dbReference>
<dbReference type="CDD" id="cd04212">
    <property type="entry name" value="CuRO_UO_II"/>
    <property type="match status" value="1"/>
</dbReference>
<evidence type="ECO:0000256" key="2">
    <source>
        <dbReference type="ARBA" id="ARBA00007866"/>
    </source>
</evidence>
<evidence type="ECO:0000256" key="8">
    <source>
        <dbReference type="ARBA" id="ARBA00022982"/>
    </source>
</evidence>
<evidence type="ECO:0000256" key="11">
    <source>
        <dbReference type="ARBA" id="ARBA00023136"/>
    </source>
</evidence>
<organism evidence="18 19">
    <name type="scientific">Legionella cardiaca</name>
    <dbReference type="NCBI Taxonomy" id="1071983"/>
    <lineage>
        <taxon>Bacteria</taxon>
        <taxon>Pseudomonadati</taxon>
        <taxon>Pseudomonadota</taxon>
        <taxon>Gammaproteobacteria</taxon>
        <taxon>Legionellales</taxon>
        <taxon>Legionellaceae</taxon>
        <taxon>Legionella</taxon>
    </lineage>
</organism>
<dbReference type="SUPFAM" id="SSF81464">
    <property type="entry name" value="Cytochrome c oxidase subunit II-like, transmembrane region"/>
    <property type="match status" value="1"/>
</dbReference>
<keyword evidence="12" id="KW-0564">Palmitate</keyword>
<evidence type="ECO:0000259" key="17">
    <source>
        <dbReference type="PROSITE" id="PS50999"/>
    </source>
</evidence>
<keyword evidence="7" id="KW-0732">Signal</keyword>
<keyword evidence="4 14" id="KW-1003">Cell membrane</keyword>
<protein>
    <recommendedName>
        <fullName evidence="14">Ubiquinol oxidase subunit 2</fullName>
    </recommendedName>
</protein>
<dbReference type="InterPro" id="IPR010514">
    <property type="entry name" value="COX_ARM"/>
</dbReference>
<feature type="domain" description="Cytochrome oxidase subunit II copper A binding" evidence="16">
    <location>
        <begin position="126"/>
        <end position="238"/>
    </location>
</feature>
<keyword evidence="11 14" id="KW-0472">Membrane</keyword>
<keyword evidence="6 15" id="KW-0812">Transmembrane</keyword>
<name>A0ABY8ARJ8_9GAMM</name>
<keyword evidence="19" id="KW-1185">Reference proteome</keyword>
<evidence type="ECO:0000256" key="1">
    <source>
        <dbReference type="ARBA" id="ARBA00004651"/>
    </source>
</evidence>
<evidence type="ECO:0000259" key="16">
    <source>
        <dbReference type="PROSITE" id="PS50857"/>
    </source>
</evidence>
<sequence>MIQPICKVIRHAGVVVLLAMVLLTLNGCHSGAIAPRGQIAATELKLIIFSIKLMLIVVIPVIFMACWFGWRYREGSNSKYTPEWNHSTILEIVWWTIPCIIILILGTVTWKTTHSLDPYKPLDSQIKPVTVEVVSLDWKWLFIYPEHQIATLNYLKIPADTPINFKITAASPMNSFIIPQLGGQIYAMTGMKTQLHLIADNPGNYRGLATNYTGIGFAEMSFNTEVTSHEDFINWVNSIKSKPNQLTSAVFWEQLAPKSINVSPRYFGSVDAGLFDSIIMHYMMPDVDHKNA</sequence>
<dbReference type="InterPro" id="IPR011759">
    <property type="entry name" value="Cyt_c_oxidase_su2_TM_dom"/>
</dbReference>
<evidence type="ECO:0000256" key="9">
    <source>
        <dbReference type="ARBA" id="ARBA00022989"/>
    </source>
</evidence>
<evidence type="ECO:0000256" key="13">
    <source>
        <dbReference type="ARBA" id="ARBA00023288"/>
    </source>
</evidence>
<dbReference type="PANTHER" id="PTHR22888:SF18">
    <property type="entry name" value="CYTOCHROME BO(3) UBIQUINOL OXIDASE SUBUNIT 2"/>
    <property type="match status" value="1"/>
</dbReference>